<sequence>MSSSQRLESWAKALGVVVALVGVAVSIHQFNQTYEMDAKRPFLEKQMELCLEASTVTATIASKPDADPTRQQAVDRFWVLYYGPLSVVEGNLVESHMVCFGRKLQGEGAQGCDDISLSSRSHRLAKSCRDLIATNWGVSKEMLVGADQD</sequence>
<dbReference type="Proteomes" id="UP001139035">
    <property type="component" value="Unassembled WGS sequence"/>
</dbReference>
<gene>
    <name evidence="1" type="ORF">LZD57_22500</name>
</gene>
<accession>A0A9X1P3J3</accession>
<evidence type="ECO:0000313" key="2">
    <source>
        <dbReference type="Proteomes" id="UP001139035"/>
    </source>
</evidence>
<reference evidence="1" key="1">
    <citation type="submission" date="2022-01" db="EMBL/GenBank/DDBJ databases">
        <title>Jiella avicenniae sp. nov., a novel endophytic bacterium isolated from bark of Avicennia marina.</title>
        <authorList>
            <person name="Tuo L."/>
        </authorList>
    </citation>
    <scope>NUCLEOTIDE SEQUENCE</scope>
    <source>
        <strain evidence="1">CBK1P-4</strain>
    </source>
</reference>
<dbReference type="AlphaFoldDB" id="A0A9X1P3J3"/>
<comment type="caution">
    <text evidence="1">The sequence shown here is derived from an EMBL/GenBank/DDBJ whole genome shotgun (WGS) entry which is preliminary data.</text>
</comment>
<proteinExistence type="predicted"/>
<keyword evidence="2" id="KW-1185">Reference proteome</keyword>
<evidence type="ECO:0000313" key="1">
    <source>
        <dbReference type="EMBL" id="MCE7030765.1"/>
    </source>
</evidence>
<dbReference type="RefSeq" id="WP_233721839.1">
    <property type="nucleotide sequence ID" value="NZ_JAJUWU010000029.1"/>
</dbReference>
<dbReference type="EMBL" id="JAJUWU010000029">
    <property type="protein sequence ID" value="MCE7030765.1"/>
    <property type="molecule type" value="Genomic_DNA"/>
</dbReference>
<protein>
    <submittedName>
        <fullName evidence="1">Uncharacterized protein</fullName>
    </submittedName>
</protein>
<organism evidence="1 2">
    <name type="scientific">Jiella avicenniae</name>
    <dbReference type="NCBI Taxonomy" id="2907202"/>
    <lineage>
        <taxon>Bacteria</taxon>
        <taxon>Pseudomonadati</taxon>
        <taxon>Pseudomonadota</taxon>
        <taxon>Alphaproteobacteria</taxon>
        <taxon>Hyphomicrobiales</taxon>
        <taxon>Aurantimonadaceae</taxon>
        <taxon>Jiella</taxon>
    </lineage>
</organism>
<name>A0A9X1P3J3_9HYPH</name>